<keyword evidence="2" id="KW-1185">Reference proteome</keyword>
<protein>
    <submittedName>
        <fullName evidence="1">Uncharacterized protein</fullName>
    </submittedName>
</protein>
<dbReference type="AlphaFoldDB" id="A0A6A5T1H9"/>
<sequence length="136" mass="14709">MPRRIKRRAWPTARAQASSVQTLGCTATIVQISHYYCAVAQSVCKDVAVARKATHSYITHIEPLSGASCPFLLSLWMAEQPPCGAPACSRAQECGVRGESTEGREAGFIKRSTLRKAQCIGSCTVCRCSAIVVPYM</sequence>
<dbReference type="Proteomes" id="UP000800038">
    <property type="component" value="Unassembled WGS sequence"/>
</dbReference>
<organism evidence="1 2">
    <name type="scientific">Clathrospora elynae</name>
    <dbReference type="NCBI Taxonomy" id="706981"/>
    <lineage>
        <taxon>Eukaryota</taxon>
        <taxon>Fungi</taxon>
        <taxon>Dikarya</taxon>
        <taxon>Ascomycota</taxon>
        <taxon>Pezizomycotina</taxon>
        <taxon>Dothideomycetes</taxon>
        <taxon>Pleosporomycetidae</taxon>
        <taxon>Pleosporales</taxon>
        <taxon>Diademaceae</taxon>
        <taxon>Clathrospora</taxon>
    </lineage>
</organism>
<evidence type="ECO:0000313" key="1">
    <source>
        <dbReference type="EMBL" id="KAF1945529.1"/>
    </source>
</evidence>
<reference evidence="1" key="1">
    <citation type="journal article" date="2020" name="Stud. Mycol.">
        <title>101 Dothideomycetes genomes: a test case for predicting lifestyles and emergence of pathogens.</title>
        <authorList>
            <person name="Haridas S."/>
            <person name="Albert R."/>
            <person name="Binder M."/>
            <person name="Bloem J."/>
            <person name="Labutti K."/>
            <person name="Salamov A."/>
            <person name="Andreopoulos B."/>
            <person name="Baker S."/>
            <person name="Barry K."/>
            <person name="Bills G."/>
            <person name="Bluhm B."/>
            <person name="Cannon C."/>
            <person name="Castanera R."/>
            <person name="Culley D."/>
            <person name="Daum C."/>
            <person name="Ezra D."/>
            <person name="Gonzalez J."/>
            <person name="Henrissat B."/>
            <person name="Kuo A."/>
            <person name="Liang C."/>
            <person name="Lipzen A."/>
            <person name="Lutzoni F."/>
            <person name="Magnuson J."/>
            <person name="Mondo S."/>
            <person name="Nolan M."/>
            <person name="Ohm R."/>
            <person name="Pangilinan J."/>
            <person name="Park H.-J."/>
            <person name="Ramirez L."/>
            <person name="Alfaro M."/>
            <person name="Sun H."/>
            <person name="Tritt A."/>
            <person name="Yoshinaga Y."/>
            <person name="Zwiers L.-H."/>
            <person name="Turgeon B."/>
            <person name="Goodwin S."/>
            <person name="Spatafora J."/>
            <person name="Crous P."/>
            <person name="Grigoriev I."/>
        </authorList>
    </citation>
    <scope>NUCLEOTIDE SEQUENCE</scope>
    <source>
        <strain evidence="1">CBS 161.51</strain>
    </source>
</reference>
<proteinExistence type="predicted"/>
<evidence type="ECO:0000313" key="2">
    <source>
        <dbReference type="Proteomes" id="UP000800038"/>
    </source>
</evidence>
<gene>
    <name evidence="1" type="ORF">EJ02DRAFT_451545</name>
</gene>
<name>A0A6A5T1H9_9PLEO</name>
<dbReference type="EMBL" id="ML976009">
    <property type="protein sequence ID" value="KAF1945529.1"/>
    <property type="molecule type" value="Genomic_DNA"/>
</dbReference>
<accession>A0A6A5T1H9</accession>